<proteinExistence type="evidence at transcript level"/>
<evidence type="ECO:0000256" key="11">
    <source>
        <dbReference type="RuleBase" id="RU000488"/>
    </source>
</evidence>
<dbReference type="Gene3D" id="1.50.40.10">
    <property type="entry name" value="Mitochondrial carrier domain"/>
    <property type="match status" value="2"/>
</dbReference>
<keyword evidence="8" id="KW-0496">Mitochondrion</keyword>
<evidence type="ECO:0000256" key="2">
    <source>
        <dbReference type="ARBA" id="ARBA00006375"/>
    </source>
</evidence>
<dbReference type="AlphaFoldDB" id="A0A6M8YDT9"/>
<sequence>MSSDPDVFQFYEDSTKAAPQSAAWKDVLAGTAGGIAQVLAGQPFDTTKVRLQSAPEGTYSGAVDVVRQLIKNEGFSGFYKGTLTPLIGVGACVSVQFAVNEEMKRYFESKASSFNNRAGLTYGQLYVCGGAAGLANSFLASPIEQIRIRLQTQTEASAVKLLGPIDAVKKIVKLGGIGHGLFRGLVPTIIRELHGMGMYFMAAEACIKQEMQKMNKTRSEVQSWHVCCYGGVAGIAMWLSVYPIDVIKSRFQTDSLSPKDRRFTSIMQCYRDTVANGYKGIFKGFTPTLLRAVPVNAITFLAFDYSRRLLGP</sequence>
<feature type="repeat" description="Solcar" evidence="10">
    <location>
        <begin position="120"/>
        <end position="209"/>
    </location>
</feature>
<evidence type="ECO:0000256" key="4">
    <source>
        <dbReference type="ARBA" id="ARBA00022692"/>
    </source>
</evidence>
<evidence type="ECO:0000256" key="8">
    <source>
        <dbReference type="ARBA" id="ARBA00023128"/>
    </source>
</evidence>
<accession>A0A6M8YDT9</accession>
<dbReference type="GO" id="GO:1990575">
    <property type="term" value="P:mitochondrial L-ornithine transmembrane transport"/>
    <property type="evidence" value="ECO:0007669"/>
    <property type="project" value="TreeGrafter"/>
</dbReference>
<evidence type="ECO:0000256" key="6">
    <source>
        <dbReference type="ARBA" id="ARBA00022792"/>
    </source>
</evidence>
<evidence type="ECO:0000256" key="3">
    <source>
        <dbReference type="ARBA" id="ARBA00022448"/>
    </source>
</evidence>
<evidence type="ECO:0000256" key="9">
    <source>
        <dbReference type="ARBA" id="ARBA00023136"/>
    </source>
</evidence>
<organism evidence="12">
    <name type="scientific">Starmerella bombicola</name>
    <name type="common">Yeast</name>
    <name type="synonym">Candida bombicola</name>
    <dbReference type="NCBI Taxonomy" id="75736"/>
    <lineage>
        <taxon>Eukaryota</taxon>
        <taxon>Fungi</taxon>
        <taxon>Dikarya</taxon>
        <taxon>Ascomycota</taxon>
        <taxon>Saccharomycotina</taxon>
        <taxon>Dipodascomycetes</taxon>
        <taxon>Dipodascales</taxon>
        <taxon>Trichomonascaceae</taxon>
        <taxon>Starmerella</taxon>
    </lineage>
</organism>
<keyword evidence="9 10" id="KW-0472">Membrane</keyword>
<evidence type="ECO:0000256" key="5">
    <source>
        <dbReference type="ARBA" id="ARBA00022737"/>
    </source>
</evidence>
<feature type="repeat" description="Solcar" evidence="10">
    <location>
        <begin position="24"/>
        <end position="106"/>
    </location>
</feature>
<dbReference type="PANTHER" id="PTHR45624">
    <property type="entry name" value="MITOCHONDRIAL BASIC AMINO ACIDS TRANSPORTER-RELATED"/>
    <property type="match status" value="1"/>
</dbReference>
<dbReference type="GO" id="GO:0005743">
    <property type="term" value="C:mitochondrial inner membrane"/>
    <property type="evidence" value="ECO:0007669"/>
    <property type="project" value="UniProtKB-SubCell"/>
</dbReference>
<evidence type="ECO:0000256" key="10">
    <source>
        <dbReference type="PROSITE-ProRule" id="PRU00282"/>
    </source>
</evidence>
<gene>
    <name evidence="12" type="primary">MC09</name>
</gene>
<evidence type="ECO:0000313" key="12">
    <source>
        <dbReference type="EMBL" id="QKK35461.1"/>
    </source>
</evidence>
<keyword evidence="3 11" id="KW-0813">Transport</keyword>
<name>A0A6M8YDT9_STABO</name>
<reference evidence="12" key="1">
    <citation type="journal article" date="2020" name="Appl. Microbiol. Biotechnol.">
        <title>Identification and importance of mitochondrial citrate carriers and ATP citrate lyase for glycolipid production in Starmerella bombicola.</title>
        <authorList>
            <person name="Jezierska S."/>
            <person name="Claus S."/>
            <person name="Van Bogaert I.N.A."/>
        </authorList>
    </citation>
    <scope>NUCLEOTIDE SEQUENCE</scope>
</reference>
<evidence type="ECO:0000256" key="7">
    <source>
        <dbReference type="ARBA" id="ARBA00022989"/>
    </source>
</evidence>
<dbReference type="GO" id="GO:0000064">
    <property type="term" value="F:L-ornithine transmembrane transporter activity"/>
    <property type="evidence" value="ECO:0007669"/>
    <property type="project" value="TreeGrafter"/>
</dbReference>
<dbReference type="PANTHER" id="PTHR45624:SF51">
    <property type="entry name" value="CARRIER PROTEIN YMC2, MITOCHONDRIAL-RELATED"/>
    <property type="match status" value="1"/>
</dbReference>
<protein>
    <submittedName>
        <fullName evidence="12">Mitochondrial MC09</fullName>
    </submittedName>
</protein>
<dbReference type="Pfam" id="PF00153">
    <property type="entry name" value="Mito_carr"/>
    <property type="match status" value="3"/>
</dbReference>
<comment type="subcellular location">
    <subcellularLocation>
        <location evidence="1">Mitochondrion inner membrane</location>
        <topology evidence="1">Multi-pass membrane protein</topology>
    </subcellularLocation>
</comment>
<comment type="similarity">
    <text evidence="2 11">Belongs to the mitochondrial carrier (TC 2.A.29) family.</text>
</comment>
<feature type="repeat" description="Solcar" evidence="10">
    <location>
        <begin position="221"/>
        <end position="309"/>
    </location>
</feature>
<dbReference type="InterPro" id="IPR002067">
    <property type="entry name" value="MCP"/>
</dbReference>
<dbReference type="PROSITE" id="PS50920">
    <property type="entry name" value="SOLCAR"/>
    <property type="match status" value="3"/>
</dbReference>
<dbReference type="EMBL" id="MT179593">
    <property type="protein sequence ID" value="QKK35461.1"/>
    <property type="molecule type" value="mRNA"/>
</dbReference>
<keyword evidence="7" id="KW-1133">Transmembrane helix</keyword>
<dbReference type="InterPro" id="IPR050567">
    <property type="entry name" value="Mitochondrial_Carrier"/>
</dbReference>
<dbReference type="SUPFAM" id="SSF103506">
    <property type="entry name" value="Mitochondrial carrier"/>
    <property type="match status" value="1"/>
</dbReference>
<keyword evidence="6" id="KW-0999">Mitochondrion inner membrane</keyword>
<dbReference type="InterPro" id="IPR023395">
    <property type="entry name" value="MCP_dom_sf"/>
</dbReference>
<evidence type="ECO:0000256" key="1">
    <source>
        <dbReference type="ARBA" id="ARBA00004448"/>
    </source>
</evidence>
<dbReference type="PRINTS" id="PR00926">
    <property type="entry name" value="MITOCARRIER"/>
</dbReference>
<keyword evidence="4 10" id="KW-0812">Transmembrane</keyword>
<dbReference type="InterPro" id="IPR018108">
    <property type="entry name" value="MCP_transmembrane"/>
</dbReference>
<keyword evidence="5" id="KW-0677">Repeat</keyword>